<name>A0A226DNJ5_FOLCA</name>
<evidence type="ECO:0000259" key="8">
    <source>
        <dbReference type="PROSITE" id="PS50157"/>
    </source>
</evidence>
<dbReference type="OrthoDB" id="3437960at2759"/>
<evidence type="ECO:0000256" key="5">
    <source>
        <dbReference type="ARBA" id="ARBA00022833"/>
    </source>
</evidence>
<dbReference type="PROSITE" id="PS50157">
    <property type="entry name" value="ZINC_FINGER_C2H2_2"/>
    <property type="match status" value="2"/>
</dbReference>
<evidence type="ECO:0000256" key="3">
    <source>
        <dbReference type="ARBA" id="ARBA00022737"/>
    </source>
</evidence>
<keyword evidence="10" id="KW-1185">Reference proteome</keyword>
<dbReference type="STRING" id="158441.A0A226DNJ5"/>
<dbReference type="GO" id="GO:0005634">
    <property type="term" value="C:nucleus"/>
    <property type="evidence" value="ECO:0007669"/>
    <property type="project" value="UniProtKB-SubCell"/>
</dbReference>
<dbReference type="SUPFAM" id="SSF57667">
    <property type="entry name" value="beta-beta-alpha zinc fingers"/>
    <property type="match status" value="2"/>
</dbReference>
<organism evidence="9 10">
    <name type="scientific">Folsomia candida</name>
    <name type="common">Springtail</name>
    <dbReference type="NCBI Taxonomy" id="158441"/>
    <lineage>
        <taxon>Eukaryota</taxon>
        <taxon>Metazoa</taxon>
        <taxon>Ecdysozoa</taxon>
        <taxon>Arthropoda</taxon>
        <taxon>Hexapoda</taxon>
        <taxon>Collembola</taxon>
        <taxon>Entomobryomorpha</taxon>
        <taxon>Isotomoidea</taxon>
        <taxon>Isotomidae</taxon>
        <taxon>Proisotominae</taxon>
        <taxon>Folsomia</taxon>
    </lineage>
</organism>
<dbReference type="PANTHER" id="PTHR24394">
    <property type="entry name" value="ZINC FINGER PROTEIN"/>
    <property type="match status" value="1"/>
</dbReference>
<dbReference type="Gene3D" id="3.30.160.60">
    <property type="entry name" value="Classic Zinc Finger"/>
    <property type="match status" value="2"/>
</dbReference>
<evidence type="ECO:0000256" key="4">
    <source>
        <dbReference type="ARBA" id="ARBA00022771"/>
    </source>
</evidence>
<dbReference type="InterPro" id="IPR013087">
    <property type="entry name" value="Znf_C2H2_type"/>
</dbReference>
<keyword evidence="6" id="KW-0539">Nucleus</keyword>
<keyword evidence="5" id="KW-0862">Zinc</keyword>
<dbReference type="PANTHER" id="PTHR24394:SF29">
    <property type="entry name" value="MYONEURIN"/>
    <property type="match status" value="1"/>
</dbReference>
<keyword evidence="2" id="KW-0479">Metal-binding</keyword>
<dbReference type="AlphaFoldDB" id="A0A226DNJ5"/>
<keyword evidence="3" id="KW-0677">Repeat</keyword>
<protein>
    <recommendedName>
        <fullName evidence="8">C2H2-type domain-containing protein</fullName>
    </recommendedName>
</protein>
<feature type="domain" description="C2H2-type" evidence="8">
    <location>
        <begin position="82"/>
        <end position="110"/>
    </location>
</feature>
<dbReference type="PROSITE" id="PS00028">
    <property type="entry name" value="ZINC_FINGER_C2H2_1"/>
    <property type="match status" value="2"/>
</dbReference>
<comment type="caution">
    <text evidence="9">The sequence shown here is derived from an EMBL/GenBank/DDBJ whole genome shotgun (WGS) entry which is preliminary data.</text>
</comment>
<comment type="subcellular location">
    <subcellularLocation>
        <location evidence="1">Nucleus</location>
    </subcellularLocation>
</comment>
<sequence length="140" mass="15967">MFSSKQNLTNHRFAHLSEDEKVALVKQGTSRACLFCQKKFPDNGAYHAHLVSHTKEKPFPCYQCGALFGSHKKTVHEKRKDFACPECAKKFGRKGDMVEHVKSDHLKRRHPCPHCGKTDVGRHLRKLHPPEVCHLSTDPS</sequence>
<evidence type="ECO:0000256" key="1">
    <source>
        <dbReference type="ARBA" id="ARBA00004123"/>
    </source>
</evidence>
<evidence type="ECO:0000256" key="2">
    <source>
        <dbReference type="ARBA" id="ARBA00022723"/>
    </source>
</evidence>
<feature type="domain" description="C2H2-type" evidence="8">
    <location>
        <begin position="31"/>
        <end position="58"/>
    </location>
</feature>
<dbReference type="EMBL" id="LNIX01000017">
    <property type="protein sequence ID" value="OXA45796.1"/>
    <property type="molecule type" value="Genomic_DNA"/>
</dbReference>
<dbReference type="GO" id="GO:0000981">
    <property type="term" value="F:DNA-binding transcription factor activity, RNA polymerase II-specific"/>
    <property type="evidence" value="ECO:0007669"/>
    <property type="project" value="TreeGrafter"/>
</dbReference>
<dbReference type="Proteomes" id="UP000198287">
    <property type="component" value="Unassembled WGS sequence"/>
</dbReference>
<evidence type="ECO:0000256" key="6">
    <source>
        <dbReference type="ARBA" id="ARBA00023242"/>
    </source>
</evidence>
<proteinExistence type="predicted"/>
<evidence type="ECO:0000313" key="10">
    <source>
        <dbReference type="Proteomes" id="UP000198287"/>
    </source>
</evidence>
<evidence type="ECO:0000313" key="9">
    <source>
        <dbReference type="EMBL" id="OXA45796.1"/>
    </source>
</evidence>
<evidence type="ECO:0000256" key="7">
    <source>
        <dbReference type="PROSITE-ProRule" id="PRU00042"/>
    </source>
</evidence>
<dbReference type="InterPro" id="IPR036236">
    <property type="entry name" value="Znf_C2H2_sf"/>
</dbReference>
<dbReference type="GO" id="GO:0008270">
    <property type="term" value="F:zinc ion binding"/>
    <property type="evidence" value="ECO:0007669"/>
    <property type="project" value="UniProtKB-KW"/>
</dbReference>
<keyword evidence="4 7" id="KW-0863">Zinc-finger</keyword>
<dbReference type="SMART" id="SM00355">
    <property type="entry name" value="ZnF_C2H2"/>
    <property type="match status" value="3"/>
</dbReference>
<accession>A0A226DNJ5</accession>
<gene>
    <name evidence="9" type="ORF">Fcan01_19438</name>
</gene>
<reference evidence="9 10" key="1">
    <citation type="submission" date="2015-12" db="EMBL/GenBank/DDBJ databases">
        <title>The genome of Folsomia candida.</title>
        <authorList>
            <person name="Faddeeva A."/>
            <person name="Derks M.F."/>
            <person name="Anvar Y."/>
            <person name="Smit S."/>
            <person name="Van Straalen N."/>
            <person name="Roelofs D."/>
        </authorList>
    </citation>
    <scope>NUCLEOTIDE SEQUENCE [LARGE SCALE GENOMIC DNA]</scope>
    <source>
        <strain evidence="9 10">VU population</strain>
        <tissue evidence="9">Whole body</tissue>
    </source>
</reference>